<evidence type="ECO:0000256" key="4">
    <source>
        <dbReference type="ARBA" id="ARBA00023163"/>
    </source>
</evidence>
<evidence type="ECO:0000256" key="2">
    <source>
        <dbReference type="ARBA" id="ARBA00023015"/>
    </source>
</evidence>
<dbReference type="Gene3D" id="1.10.1740.10">
    <property type="match status" value="1"/>
</dbReference>
<protein>
    <submittedName>
        <fullName evidence="8">RNA polymerase subunit sigma</fullName>
    </submittedName>
</protein>
<dbReference type="GO" id="GO:0003677">
    <property type="term" value="F:DNA binding"/>
    <property type="evidence" value="ECO:0007669"/>
    <property type="project" value="InterPro"/>
</dbReference>
<proteinExistence type="inferred from homology"/>
<dbReference type="NCBIfam" id="TIGR02937">
    <property type="entry name" value="sigma70-ECF"/>
    <property type="match status" value="1"/>
</dbReference>
<gene>
    <name evidence="8" type="ORF">CF651_14180</name>
</gene>
<dbReference type="InterPro" id="IPR039425">
    <property type="entry name" value="RNA_pol_sigma-70-like"/>
</dbReference>
<dbReference type="Pfam" id="PF08281">
    <property type="entry name" value="Sigma70_r4_2"/>
    <property type="match status" value="1"/>
</dbReference>
<keyword evidence="3" id="KW-0731">Sigma factor</keyword>
<feature type="compositionally biased region" description="Basic and acidic residues" evidence="5">
    <location>
        <begin position="166"/>
        <end position="179"/>
    </location>
</feature>
<feature type="region of interest" description="Disordered" evidence="5">
    <location>
        <begin position="166"/>
        <end position="187"/>
    </location>
</feature>
<accession>A0A229UQ87</accession>
<evidence type="ECO:0000259" key="7">
    <source>
        <dbReference type="Pfam" id="PF08281"/>
    </source>
</evidence>
<evidence type="ECO:0000313" key="9">
    <source>
        <dbReference type="Proteomes" id="UP000215509"/>
    </source>
</evidence>
<dbReference type="RefSeq" id="WP_094015522.1">
    <property type="nucleotide sequence ID" value="NZ_NMQW01000019.1"/>
</dbReference>
<sequence>MTERELFEMYRKDIYRTCYYMLRRAADAEDVCQEVFITVFRHDWRKVEFLKTWLIKIAMNHCINHLRKENRFIHKVNMWNRMVRFTGREEKLTEVIVEEKETVVEWRELMQQLPVKIRAAISLRYLNECSLSEIAAILDIPVGTVKSRINKGLKLMKSLIGTHVQERRGKDEASGEAKANDYSVVQR</sequence>
<dbReference type="Gene3D" id="1.10.10.10">
    <property type="entry name" value="Winged helix-like DNA-binding domain superfamily/Winged helix DNA-binding domain"/>
    <property type="match status" value="1"/>
</dbReference>
<evidence type="ECO:0000256" key="5">
    <source>
        <dbReference type="SAM" id="MobiDB-lite"/>
    </source>
</evidence>
<dbReference type="AlphaFoldDB" id="A0A229UQ87"/>
<dbReference type="InterPro" id="IPR013324">
    <property type="entry name" value="RNA_pol_sigma_r3/r4-like"/>
</dbReference>
<evidence type="ECO:0000256" key="1">
    <source>
        <dbReference type="ARBA" id="ARBA00010641"/>
    </source>
</evidence>
<dbReference type="GO" id="GO:0016987">
    <property type="term" value="F:sigma factor activity"/>
    <property type="evidence" value="ECO:0007669"/>
    <property type="project" value="UniProtKB-KW"/>
</dbReference>
<dbReference type="GO" id="GO:0006352">
    <property type="term" value="P:DNA-templated transcription initiation"/>
    <property type="evidence" value="ECO:0007669"/>
    <property type="project" value="InterPro"/>
</dbReference>
<dbReference type="InterPro" id="IPR013249">
    <property type="entry name" value="RNA_pol_sigma70_r4_t2"/>
</dbReference>
<dbReference type="InterPro" id="IPR013325">
    <property type="entry name" value="RNA_pol_sigma_r2"/>
</dbReference>
<keyword evidence="9" id="KW-1185">Reference proteome</keyword>
<dbReference type="Proteomes" id="UP000215509">
    <property type="component" value="Unassembled WGS sequence"/>
</dbReference>
<dbReference type="InterPro" id="IPR007627">
    <property type="entry name" value="RNA_pol_sigma70_r2"/>
</dbReference>
<feature type="domain" description="RNA polymerase sigma-70 region 2" evidence="6">
    <location>
        <begin position="6"/>
        <end position="71"/>
    </location>
</feature>
<keyword evidence="2" id="KW-0805">Transcription regulation</keyword>
<keyword evidence="4" id="KW-0804">Transcription</keyword>
<dbReference type="SUPFAM" id="SSF88946">
    <property type="entry name" value="Sigma2 domain of RNA polymerase sigma factors"/>
    <property type="match status" value="1"/>
</dbReference>
<evidence type="ECO:0000313" key="8">
    <source>
        <dbReference type="EMBL" id="OXM85717.1"/>
    </source>
</evidence>
<dbReference type="SUPFAM" id="SSF88659">
    <property type="entry name" value="Sigma3 and sigma4 domains of RNA polymerase sigma factors"/>
    <property type="match status" value="1"/>
</dbReference>
<dbReference type="Pfam" id="PF04542">
    <property type="entry name" value="Sigma70_r2"/>
    <property type="match status" value="1"/>
</dbReference>
<dbReference type="EMBL" id="NMQW01000019">
    <property type="protein sequence ID" value="OXM85717.1"/>
    <property type="molecule type" value="Genomic_DNA"/>
</dbReference>
<reference evidence="8 9" key="1">
    <citation type="submission" date="2017-07" db="EMBL/GenBank/DDBJ databases">
        <title>Genome sequencing and assembly of Paenibacillus rigui.</title>
        <authorList>
            <person name="Mayilraj S."/>
        </authorList>
    </citation>
    <scope>NUCLEOTIDE SEQUENCE [LARGE SCALE GENOMIC DNA]</scope>
    <source>
        <strain evidence="8 9">JCM 16352</strain>
    </source>
</reference>
<comment type="caution">
    <text evidence="8">The sequence shown here is derived from an EMBL/GenBank/DDBJ whole genome shotgun (WGS) entry which is preliminary data.</text>
</comment>
<comment type="similarity">
    <text evidence="1">Belongs to the sigma-70 factor family. ECF subfamily.</text>
</comment>
<dbReference type="PANTHER" id="PTHR43133">
    <property type="entry name" value="RNA POLYMERASE ECF-TYPE SIGMA FACTO"/>
    <property type="match status" value="1"/>
</dbReference>
<dbReference type="OrthoDB" id="9785675at2"/>
<dbReference type="CDD" id="cd06171">
    <property type="entry name" value="Sigma70_r4"/>
    <property type="match status" value="1"/>
</dbReference>
<dbReference type="InterPro" id="IPR014284">
    <property type="entry name" value="RNA_pol_sigma-70_dom"/>
</dbReference>
<feature type="domain" description="RNA polymerase sigma factor 70 region 4 type 2" evidence="7">
    <location>
        <begin position="106"/>
        <end position="156"/>
    </location>
</feature>
<organism evidence="8 9">
    <name type="scientific">Paenibacillus rigui</name>
    <dbReference type="NCBI Taxonomy" id="554312"/>
    <lineage>
        <taxon>Bacteria</taxon>
        <taxon>Bacillati</taxon>
        <taxon>Bacillota</taxon>
        <taxon>Bacilli</taxon>
        <taxon>Bacillales</taxon>
        <taxon>Paenibacillaceae</taxon>
        <taxon>Paenibacillus</taxon>
    </lineage>
</organism>
<name>A0A229UQ87_9BACL</name>
<evidence type="ECO:0000256" key="3">
    <source>
        <dbReference type="ARBA" id="ARBA00023082"/>
    </source>
</evidence>
<dbReference type="PANTHER" id="PTHR43133:SF60">
    <property type="entry name" value="RNA POLYMERASE SIGMA FACTOR SIGV"/>
    <property type="match status" value="1"/>
</dbReference>
<evidence type="ECO:0000259" key="6">
    <source>
        <dbReference type="Pfam" id="PF04542"/>
    </source>
</evidence>
<dbReference type="InterPro" id="IPR036388">
    <property type="entry name" value="WH-like_DNA-bd_sf"/>
</dbReference>